<feature type="domain" description="HTH luxR-type" evidence="3">
    <location>
        <begin position="150"/>
        <end position="215"/>
    </location>
</feature>
<dbReference type="PANTHER" id="PTHR45566">
    <property type="entry name" value="HTH-TYPE TRANSCRIPTIONAL REGULATOR YHJB-RELATED"/>
    <property type="match status" value="1"/>
</dbReference>
<keyword evidence="6" id="KW-1185">Reference proteome</keyword>
<dbReference type="Pfam" id="PF00072">
    <property type="entry name" value="Response_reg"/>
    <property type="match status" value="1"/>
</dbReference>
<accession>A0A4Q7PHW9</accession>
<dbReference type="GO" id="GO:0000160">
    <property type="term" value="P:phosphorelay signal transduction system"/>
    <property type="evidence" value="ECO:0007669"/>
    <property type="project" value="InterPro"/>
</dbReference>
<feature type="domain" description="Response regulatory" evidence="4">
    <location>
        <begin position="5"/>
        <end position="124"/>
    </location>
</feature>
<dbReference type="CDD" id="cd06170">
    <property type="entry name" value="LuxR_C_like"/>
    <property type="match status" value="1"/>
</dbReference>
<dbReference type="PRINTS" id="PR00038">
    <property type="entry name" value="HTHLUXR"/>
</dbReference>
<evidence type="ECO:0000256" key="2">
    <source>
        <dbReference type="PROSITE-ProRule" id="PRU00169"/>
    </source>
</evidence>
<dbReference type="PANTHER" id="PTHR45566:SF1">
    <property type="entry name" value="HTH-TYPE TRANSCRIPTIONAL REGULATOR YHJB-RELATED"/>
    <property type="match status" value="1"/>
</dbReference>
<comment type="caution">
    <text evidence="5">The sequence shown here is derived from an EMBL/GenBank/DDBJ whole genome shotgun (WGS) entry which is preliminary data.</text>
</comment>
<dbReference type="AlphaFoldDB" id="A0A4Q7PHW9"/>
<dbReference type="InterPro" id="IPR000792">
    <property type="entry name" value="Tscrpt_reg_LuxR_C"/>
</dbReference>
<dbReference type="PROSITE" id="PS50043">
    <property type="entry name" value="HTH_LUXR_2"/>
    <property type="match status" value="1"/>
</dbReference>
<dbReference type="EMBL" id="SGXE01000001">
    <property type="protein sequence ID" value="RZT00184.1"/>
    <property type="molecule type" value="Genomic_DNA"/>
</dbReference>
<organism evidence="5 6">
    <name type="scientific">Aquimarina brevivitae</name>
    <dbReference type="NCBI Taxonomy" id="323412"/>
    <lineage>
        <taxon>Bacteria</taxon>
        <taxon>Pseudomonadati</taxon>
        <taxon>Bacteroidota</taxon>
        <taxon>Flavobacteriia</taxon>
        <taxon>Flavobacteriales</taxon>
        <taxon>Flavobacteriaceae</taxon>
        <taxon>Aquimarina</taxon>
    </lineage>
</organism>
<name>A0A4Q7PHW9_9FLAO</name>
<dbReference type="GO" id="GO:0003677">
    <property type="term" value="F:DNA binding"/>
    <property type="evidence" value="ECO:0007669"/>
    <property type="project" value="UniProtKB-KW"/>
</dbReference>
<evidence type="ECO:0000256" key="1">
    <source>
        <dbReference type="ARBA" id="ARBA00023125"/>
    </source>
</evidence>
<evidence type="ECO:0000313" key="5">
    <source>
        <dbReference type="EMBL" id="RZT00184.1"/>
    </source>
</evidence>
<dbReference type="Gene3D" id="3.40.50.2300">
    <property type="match status" value="1"/>
</dbReference>
<keyword evidence="1" id="KW-0238">DNA-binding</keyword>
<dbReference type="InterPro" id="IPR001789">
    <property type="entry name" value="Sig_transdc_resp-reg_receiver"/>
</dbReference>
<protein>
    <submittedName>
        <fullName evidence="5">LuxR family two component transcriptional regulator</fullName>
    </submittedName>
</protein>
<dbReference type="SUPFAM" id="SSF46894">
    <property type="entry name" value="C-terminal effector domain of the bipartite response regulators"/>
    <property type="match status" value="1"/>
</dbReference>
<dbReference type="InterPro" id="IPR051015">
    <property type="entry name" value="EvgA-like"/>
</dbReference>
<evidence type="ECO:0000259" key="4">
    <source>
        <dbReference type="PROSITE" id="PS50110"/>
    </source>
</evidence>
<dbReference type="Pfam" id="PF00196">
    <property type="entry name" value="GerE"/>
    <property type="match status" value="1"/>
</dbReference>
<reference evidence="5 6" key="1">
    <citation type="submission" date="2019-02" db="EMBL/GenBank/DDBJ databases">
        <title>Genomic Encyclopedia of Type Strains, Phase IV (KMG-IV): sequencing the most valuable type-strain genomes for metagenomic binning, comparative biology and taxonomic classification.</title>
        <authorList>
            <person name="Goeker M."/>
        </authorList>
    </citation>
    <scope>NUCLEOTIDE SEQUENCE [LARGE SCALE GENOMIC DNA]</scope>
    <source>
        <strain evidence="5 6">DSM 17196</strain>
    </source>
</reference>
<gene>
    <name evidence="5" type="ORF">EV197_1419</name>
</gene>
<dbReference type="InterPro" id="IPR011006">
    <property type="entry name" value="CheY-like_superfamily"/>
</dbReference>
<evidence type="ECO:0000259" key="3">
    <source>
        <dbReference type="PROSITE" id="PS50043"/>
    </source>
</evidence>
<keyword evidence="2" id="KW-0597">Phosphoprotein</keyword>
<dbReference type="GO" id="GO:0006355">
    <property type="term" value="P:regulation of DNA-templated transcription"/>
    <property type="evidence" value="ECO:0007669"/>
    <property type="project" value="InterPro"/>
</dbReference>
<feature type="modified residue" description="4-aspartylphosphate" evidence="2">
    <location>
        <position position="58"/>
    </location>
</feature>
<sequence>MREFDVIVAYEDPLKRLGIKAMLEAPKDLKFNLYDEIRDLEQLRKVIVSLQPDFIVIDATLNADQSGIQLAEYTRRHSPRTKIVMMTFSLDEQLVQTLQDLEIKWVVFKAESVENIKKCAWRAIHNQPYISKVFRDDWYQDLVPVALKPNEYLRKTLSKTEIKVLNQVALGNTNKQIAEYLFKSEKTIKNHRHNICKKLNISGSNALFKYTMKLKDVFH</sequence>
<dbReference type="OrthoDB" id="9797341at2"/>
<dbReference type="Proteomes" id="UP000292262">
    <property type="component" value="Unassembled WGS sequence"/>
</dbReference>
<dbReference type="InterPro" id="IPR036388">
    <property type="entry name" value="WH-like_DNA-bd_sf"/>
</dbReference>
<dbReference type="SUPFAM" id="SSF52172">
    <property type="entry name" value="CheY-like"/>
    <property type="match status" value="1"/>
</dbReference>
<proteinExistence type="predicted"/>
<dbReference type="SMART" id="SM00421">
    <property type="entry name" value="HTH_LUXR"/>
    <property type="match status" value="1"/>
</dbReference>
<dbReference type="PROSITE" id="PS50110">
    <property type="entry name" value="RESPONSE_REGULATORY"/>
    <property type="match status" value="1"/>
</dbReference>
<dbReference type="InterPro" id="IPR016032">
    <property type="entry name" value="Sig_transdc_resp-reg_C-effctor"/>
</dbReference>
<dbReference type="RefSeq" id="WP_130285978.1">
    <property type="nucleotide sequence ID" value="NZ_SGXE01000001.1"/>
</dbReference>
<evidence type="ECO:0000313" key="6">
    <source>
        <dbReference type="Proteomes" id="UP000292262"/>
    </source>
</evidence>
<dbReference type="Gene3D" id="1.10.10.10">
    <property type="entry name" value="Winged helix-like DNA-binding domain superfamily/Winged helix DNA-binding domain"/>
    <property type="match status" value="1"/>
</dbReference>